<dbReference type="FunFam" id="1.10.630.10:FF:000011">
    <property type="entry name" value="Cytochrome P450 83B1"/>
    <property type="match status" value="1"/>
</dbReference>
<dbReference type="GO" id="GO:0005506">
    <property type="term" value="F:iron ion binding"/>
    <property type="evidence" value="ECO:0007669"/>
    <property type="project" value="InterPro"/>
</dbReference>
<keyword evidence="6" id="KW-0812">Transmembrane</keyword>
<gene>
    <name evidence="7" type="ORF">C1H46_041691</name>
</gene>
<accession>A0A540KFM5</accession>
<proteinExistence type="inferred from homology"/>
<dbReference type="GO" id="GO:0016705">
    <property type="term" value="F:oxidoreductase activity, acting on paired donors, with incorporation or reduction of molecular oxygen"/>
    <property type="evidence" value="ECO:0007669"/>
    <property type="project" value="InterPro"/>
</dbReference>
<keyword evidence="6" id="KW-0472">Membrane</keyword>
<dbReference type="InterPro" id="IPR036396">
    <property type="entry name" value="Cyt_P450_sf"/>
</dbReference>
<sequence>MIYTFYKHTSAANTPTLLAINFLLPNRTMMQENETSSFLQPLAFTLLAIFIILIYRWYSSTTTTNKTSSPPSPPKLPIIGNFHQIGLDPHRSLHKLSQRHGPLMLLHFGRVPVLVVSSAQAAQEIMKTHDHTFSDRPKSTNFEKLLYNCKDVASAPYGEHWRKVKSICVIHLLSNKRVRSFRFVREEETKSMISDIMKSSPSVLNLSEMFLRLANDVVSRVALGRKYSGEGGMKFEGLLREFFELLGTTKIGDYIPWLSWLSRVNGLEAKFDEMAKKFDDFLDKVVQEHMDQSPKTGDDGQADFVDVLLAIQKENLPGFSIDTVTIKALILDMFTAGTHTASTVLEWAMTELLRHPRVMKKLQNEVREIVRKEELITEDDSIEMHYLKAVIKETLRLHPPVPLLLPRIATQDAEIGGYKIKAKTHVMVNAWQIGRDPKLYENPEEFEPERFLNSEVDYKGNDFQLIPFGAGRRVCPGIQFGMTLNEIALANIVHKFDWELPGGASGEDLDTTESTGITVHRKYPLRAVAIPYLC</sequence>
<reference evidence="7 8" key="1">
    <citation type="journal article" date="2019" name="G3 (Bethesda)">
        <title>Sequencing of a Wild Apple (Malus baccata) Genome Unravels the Differences Between Cultivated and Wild Apple Species Regarding Disease Resistance and Cold Tolerance.</title>
        <authorList>
            <person name="Chen X."/>
        </authorList>
    </citation>
    <scope>NUCLEOTIDE SEQUENCE [LARGE SCALE GENOMIC DNA]</scope>
    <source>
        <strain evidence="8">cv. Shandingzi</strain>
        <tissue evidence="7">Leaves</tissue>
    </source>
</reference>
<protein>
    <recommendedName>
        <fullName evidence="9">Cytochrome P450</fullName>
    </recommendedName>
</protein>
<dbReference type="PANTHER" id="PTHR47955">
    <property type="entry name" value="CYTOCHROME P450 FAMILY 71 PROTEIN"/>
    <property type="match status" value="1"/>
</dbReference>
<dbReference type="InterPro" id="IPR017972">
    <property type="entry name" value="Cyt_P450_CS"/>
</dbReference>
<dbReference type="STRING" id="106549.A0A540KFM5"/>
<evidence type="ECO:0000313" key="7">
    <source>
        <dbReference type="EMBL" id="TQD72772.1"/>
    </source>
</evidence>
<organism evidence="7 8">
    <name type="scientific">Malus baccata</name>
    <name type="common">Siberian crab apple</name>
    <name type="synonym">Pyrus baccata</name>
    <dbReference type="NCBI Taxonomy" id="106549"/>
    <lineage>
        <taxon>Eukaryota</taxon>
        <taxon>Viridiplantae</taxon>
        <taxon>Streptophyta</taxon>
        <taxon>Embryophyta</taxon>
        <taxon>Tracheophyta</taxon>
        <taxon>Spermatophyta</taxon>
        <taxon>Magnoliopsida</taxon>
        <taxon>eudicotyledons</taxon>
        <taxon>Gunneridae</taxon>
        <taxon>Pentapetalae</taxon>
        <taxon>rosids</taxon>
        <taxon>fabids</taxon>
        <taxon>Rosales</taxon>
        <taxon>Rosaceae</taxon>
        <taxon>Amygdaloideae</taxon>
        <taxon>Maleae</taxon>
        <taxon>Malus</taxon>
    </lineage>
</organism>
<comment type="similarity">
    <text evidence="1 5">Belongs to the cytochrome P450 family.</text>
</comment>
<dbReference type="PRINTS" id="PR00385">
    <property type="entry name" value="P450"/>
</dbReference>
<evidence type="ECO:0000256" key="2">
    <source>
        <dbReference type="ARBA" id="ARBA00022723"/>
    </source>
</evidence>
<keyword evidence="6" id="KW-1133">Transmembrane helix</keyword>
<evidence type="ECO:0008006" key="9">
    <source>
        <dbReference type="Google" id="ProtNLM"/>
    </source>
</evidence>
<dbReference type="PROSITE" id="PS00086">
    <property type="entry name" value="CYTOCHROME_P450"/>
    <property type="match status" value="1"/>
</dbReference>
<keyword evidence="5" id="KW-0503">Monooxygenase</keyword>
<dbReference type="Gene3D" id="1.10.630.10">
    <property type="entry name" value="Cytochrome P450"/>
    <property type="match status" value="1"/>
</dbReference>
<dbReference type="EMBL" id="VIEB01001368">
    <property type="protein sequence ID" value="TQD72772.1"/>
    <property type="molecule type" value="Genomic_DNA"/>
</dbReference>
<evidence type="ECO:0000256" key="3">
    <source>
        <dbReference type="ARBA" id="ARBA00023004"/>
    </source>
</evidence>
<evidence type="ECO:0000256" key="1">
    <source>
        <dbReference type="ARBA" id="ARBA00010617"/>
    </source>
</evidence>
<dbReference type="InterPro" id="IPR002401">
    <property type="entry name" value="Cyt_P450_E_grp-I"/>
</dbReference>
<dbReference type="Pfam" id="PF00067">
    <property type="entry name" value="p450"/>
    <property type="match status" value="1"/>
</dbReference>
<keyword evidence="2 4" id="KW-0479">Metal-binding</keyword>
<keyword evidence="8" id="KW-1185">Reference proteome</keyword>
<dbReference type="InterPro" id="IPR001128">
    <property type="entry name" value="Cyt_P450"/>
</dbReference>
<dbReference type="Proteomes" id="UP000315295">
    <property type="component" value="Unassembled WGS sequence"/>
</dbReference>
<keyword evidence="3 4" id="KW-0408">Iron</keyword>
<comment type="caution">
    <text evidence="7">The sequence shown here is derived from an EMBL/GenBank/DDBJ whole genome shotgun (WGS) entry which is preliminary data.</text>
</comment>
<dbReference type="SUPFAM" id="SSF48264">
    <property type="entry name" value="Cytochrome P450"/>
    <property type="match status" value="1"/>
</dbReference>
<dbReference type="PANTHER" id="PTHR47955:SF15">
    <property type="entry name" value="CYTOCHROME P450 71A2-LIKE"/>
    <property type="match status" value="1"/>
</dbReference>
<dbReference type="GO" id="GO:0020037">
    <property type="term" value="F:heme binding"/>
    <property type="evidence" value="ECO:0007669"/>
    <property type="project" value="InterPro"/>
</dbReference>
<dbReference type="AlphaFoldDB" id="A0A540KFM5"/>
<evidence type="ECO:0000256" key="5">
    <source>
        <dbReference type="RuleBase" id="RU000461"/>
    </source>
</evidence>
<evidence type="ECO:0000313" key="8">
    <source>
        <dbReference type="Proteomes" id="UP000315295"/>
    </source>
</evidence>
<dbReference type="GO" id="GO:0004497">
    <property type="term" value="F:monooxygenase activity"/>
    <property type="evidence" value="ECO:0007669"/>
    <property type="project" value="UniProtKB-KW"/>
</dbReference>
<evidence type="ECO:0000256" key="6">
    <source>
        <dbReference type="SAM" id="Phobius"/>
    </source>
</evidence>
<feature type="transmembrane region" description="Helical" evidence="6">
    <location>
        <begin position="38"/>
        <end position="58"/>
    </location>
</feature>
<dbReference type="CDD" id="cd11072">
    <property type="entry name" value="CYP71-like"/>
    <property type="match status" value="1"/>
</dbReference>
<keyword evidence="5" id="KW-0560">Oxidoreductase</keyword>
<keyword evidence="4 5" id="KW-0349">Heme</keyword>
<name>A0A540KFM5_MALBA</name>
<dbReference type="PRINTS" id="PR00463">
    <property type="entry name" value="EP450I"/>
</dbReference>
<evidence type="ECO:0000256" key="4">
    <source>
        <dbReference type="PIRSR" id="PIRSR602401-1"/>
    </source>
</evidence>
<comment type="cofactor">
    <cofactor evidence="4">
        <name>heme</name>
        <dbReference type="ChEBI" id="CHEBI:30413"/>
    </cofactor>
</comment>
<feature type="binding site" description="axial binding residue" evidence="4">
    <location>
        <position position="475"/>
    </location>
    <ligand>
        <name>heme</name>
        <dbReference type="ChEBI" id="CHEBI:30413"/>
    </ligand>
    <ligandPart>
        <name>Fe</name>
        <dbReference type="ChEBI" id="CHEBI:18248"/>
    </ligandPart>
</feature>